<sequence length="150" mass="16245">MDARASVGRDAVPGDFDVPVADAISWGGPHLGVLVVRTGTRFSPTRPSQRPDRPDPARWPAVDIVSDPRDRLPHVCTFSVLYVEDETIVDTLARHGLAVASRSACTSDTLEPNHVLVAMGALTQGQREHHPPLEVISPSRWIRAQVSSAT</sequence>
<dbReference type="InterPro" id="IPR015422">
    <property type="entry name" value="PyrdxlP-dep_Trfase_small"/>
</dbReference>
<protein>
    <recommendedName>
        <fullName evidence="4">Cysteine desulfurase</fullName>
    </recommendedName>
</protein>
<dbReference type="SUPFAM" id="SSF53383">
    <property type="entry name" value="PLP-dependent transferases"/>
    <property type="match status" value="1"/>
</dbReference>
<dbReference type="EMBL" id="CP144913">
    <property type="protein sequence ID" value="WXB77907.1"/>
    <property type="molecule type" value="Genomic_DNA"/>
</dbReference>
<dbReference type="InterPro" id="IPR015424">
    <property type="entry name" value="PyrdxlP-dep_Trfase"/>
</dbReference>
<keyword evidence="3" id="KW-1185">Reference proteome</keyword>
<evidence type="ECO:0008006" key="4">
    <source>
        <dbReference type="Google" id="ProtNLM"/>
    </source>
</evidence>
<dbReference type="Gene3D" id="3.90.1150.10">
    <property type="entry name" value="Aspartate Aminotransferase, domain 1"/>
    <property type="match status" value="1"/>
</dbReference>
<gene>
    <name evidence="2" type="ORF">V1351_07490</name>
</gene>
<evidence type="ECO:0000256" key="1">
    <source>
        <dbReference type="SAM" id="MobiDB-lite"/>
    </source>
</evidence>
<organism evidence="2 3">
    <name type="scientific">Janibacter alittae</name>
    <dbReference type="NCBI Taxonomy" id="3115209"/>
    <lineage>
        <taxon>Bacteria</taxon>
        <taxon>Bacillati</taxon>
        <taxon>Actinomycetota</taxon>
        <taxon>Actinomycetes</taxon>
        <taxon>Micrococcales</taxon>
        <taxon>Intrasporangiaceae</taxon>
        <taxon>Janibacter</taxon>
    </lineage>
</organism>
<evidence type="ECO:0000313" key="3">
    <source>
        <dbReference type="Proteomes" id="UP001382727"/>
    </source>
</evidence>
<reference evidence="2 3" key="1">
    <citation type="submission" date="2024-02" db="EMBL/GenBank/DDBJ databases">
        <title>Janibacter sp. nov., isolated from gut of marine sandworm.</title>
        <authorList>
            <person name="Kim B."/>
            <person name="Jun M.O."/>
            <person name="Shin N.-R."/>
        </authorList>
    </citation>
    <scope>NUCLEOTIDE SEQUENCE [LARGE SCALE GENOMIC DNA]</scope>
    <source>
        <strain evidence="2 3">A1S7</strain>
    </source>
</reference>
<evidence type="ECO:0000313" key="2">
    <source>
        <dbReference type="EMBL" id="WXB77907.1"/>
    </source>
</evidence>
<dbReference type="RefSeq" id="WP_338752223.1">
    <property type="nucleotide sequence ID" value="NZ_CP144913.1"/>
</dbReference>
<proteinExistence type="predicted"/>
<accession>A0ABZ2MLN2</accession>
<dbReference type="Proteomes" id="UP001382727">
    <property type="component" value="Chromosome"/>
</dbReference>
<name>A0ABZ2MLN2_9MICO</name>
<feature type="region of interest" description="Disordered" evidence="1">
    <location>
        <begin position="41"/>
        <end position="60"/>
    </location>
</feature>